<reference evidence="2 3" key="1">
    <citation type="submission" date="2014-03" db="EMBL/GenBank/DDBJ databases">
        <title>Draft Genome Sequence of Actibacterium mucosum KCTC 23349, a Marine Alphaproteobacterium with Complex Ionic Requirements Isolated from Mediterranean Seawater at Malvarrosa Beach, Valencia, Spain.</title>
        <authorList>
            <person name="Arahal D.R."/>
            <person name="Shao Z."/>
            <person name="Lai Q."/>
            <person name="Pujalte M.J."/>
        </authorList>
    </citation>
    <scope>NUCLEOTIDE SEQUENCE [LARGE SCALE GENOMIC DNA]</scope>
    <source>
        <strain evidence="2 3">KCTC 23349</strain>
    </source>
</reference>
<dbReference type="InterPro" id="IPR043723">
    <property type="entry name" value="DUF5665"/>
</dbReference>
<feature type="transmembrane region" description="Helical" evidence="1">
    <location>
        <begin position="47"/>
        <end position="68"/>
    </location>
</feature>
<keyword evidence="1" id="KW-1133">Transmembrane helix</keyword>
<organism evidence="2 3">
    <name type="scientific">Actibacterium mucosum KCTC 23349</name>
    <dbReference type="NCBI Taxonomy" id="1454373"/>
    <lineage>
        <taxon>Bacteria</taxon>
        <taxon>Pseudomonadati</taxon>
        <taxon>Pseudomonadota</taxon>
        <taxon>Alphaproteobacteria</taxon>
        <taxon>Rhodobacterales</taxon>
        <taxon>Roseobacteraceae</taxon>
        <taxon>Actibacterium</taxon>
    </lineage>
</organism>
<protein>
    <submittedName>
        <fullName evidence="2">Uncharacterized protein</fullName>
    </submittedName>
</protein>
<dbReference type="Pfam" id="PF18910">
    <property type="entry name" value="DUF5665"/>
    <property type="match status" value="1"/>
</dbReference>
<dbReference type="AlphaFoldDB" id="A0A037ZRN3"/>
<evidence type="ECO:0000313" key="2">
    <source>
        <dbReference type="EMBL" id="KAJ57512.1"/>
    </source>
</evidence>
<dbReference type="RefSeq" id="WP_035255895.1">
    <property type="nucleotide sequence ID" value="NZ_JFKE01000001.1"/>
</dbReference>
<proteinExistence type="predicted"/>
<dbReference type="OrthoDB" id="7859841at2"/>
<accession>A0A037ZRN3</accession>
<comment type="caution">
    <text evidence="2">The sequence shown here is derived from an EMBL/GenBank/DDBJ whole genome shotgun (WGS) entry which is preliminary data.</text>
</comment>
<sequence length="96" mass="10316">MKPTDTPDLAEAVSSLNRELARLNSSRYMRAHRTLGGMIGYSVVRGLAVGLGTVMGATILVSVAAYFLTQIDFIPIIGDWAKSIAQEMEQGRSSAN</sequence>
<keyword evidence="1" id="KW-0472">Membrane</keyword>
<keyword evidence="1" id="KW-0812">Transmembrane</keyword>
<evidence type="ECO:0000256" key="1">
    <source>
        <dbReference type="SAM" id="Phobius"/>
    </source>
</evidence>
<dbReference type="EMBL" id="JFKE01000001">
    <property type="protein sequence ID" value="KAJ57512.1"/>
    <property type="molecule type" value="Genomic_DNA"/>
</dbReference>
<dbReference type="Proteomes" id="UP000026249">
    <property type="component" value="Unassembled WGS sequence"/>
</dbReference>
<name>A0A037ZRN3_9RHOB</name>
<gene>
    <name evidence="2" type="ORF">ACMU_03120</name>
</gene>
<keyword evidence="3" id="KW-1185">Reference proteome</keyword>
<evidence type="ECO:0000313" key="3">
    <source>
        <dbReference type="Proteomes" id="UP000026249"/>
    </source>
</evidence>
<dbReference type="STRING" id="1454373.ACMU_03120"/>